<proteinExistence type="predicted"/>
<organism evidence="1 2">
    <name type="scientific">Araneus ventricosus</name>
    <name type="common">Orbweaver spider</name>
    <name type="synonym">Epeira ventricosa</name>
    <dbReference type="NCBI Taxonomy" id="182803"/>
    <lineage>
        <taxon>Eukaryota</taxon>
        <taxon>Metazoa</taxon>
        <taxon>Ecdysozoa</taxon>
        <taxon>Arthropoda</taxon>
        <taxon>Chelicerata</taxon>
        <taxon>Arachnida</taxon>
        <taxon>Araneae</taxon>
        <taxon>Araneomorphae</taxon>
        <taxon>Entelegynae</taxon>
        <taxon>Araneoidea</taxon>
        <taxon>Araneidae</taxon>
        <taxon>Araneus</taxon>
    </lineage>
</organism>
<dbReference type="Gene3D" id="3.30.420.10">
    <property type="entry name" value="Ribonuclease H-like superfamily/Ribonuclease H"/>
    <property type="match status" value="1"/>
</dbReference>
<evidence type="ECO:0000313" key="1">
    <source>
        <dbReference type="EMBL" id="GBM73959.1"/>
    </source>
</evidence>
<dbReference type="GO" id="GO:0003676">
    <property type="term" value="F:nucleic acid binding"/>
    <property type="evidence" value="ECO:0007669"/>
    <property type="project" value="InterPro"/>
</dbReference>
<dbReference type="InterPro" id="IPR036397">
    <property type="entry name" value="RNaseH_sf"/>
</dbReference>
<protein>
    <recommendedName>
        <fullName evidence="3">Histone-lysine N-methyltransferase SETMAR</fullName>
    </recommendedName>
</protein>
<dbReference type="PANTHER" id="PTHR46060:SF1">
    <property type="entry name" value="MARINER MOS1 TRANSPOSASE-LIKE PROTEIN"/>
    <property type="match status" value="1"/>
</dbReference>
<accession>A0A4Y2I9L4</accession>
<dbReference type="PANTHER" id="PTHR46060">
    <property type="entry name" value="MARINER MOS1 TRANSPOSASE-LIKE PROTEIN"/>
    <property type="match status" value="1"/>
</dbReference>
<evidence type="ECO:0008006" key="3">
    <source>
        <dbReference type="Google" id="ProtNLM"/>
    </source>
</evidence>
<dbReference type="AlphaFoldDB" id="A0A4Y2I9L4"/>
<evidence type="ECO:0000313" key="2">
    <source>
        <dbReference type="Proteomes" id="UP000499080"/>
    </source>
</evidence>
<sequence>MGGKFKCDVFEHPPYIPDFAPSDFHLFTAMKKWLERQHFSDDEELENAVTHCLKSQVAAFHAEGIGKTKPKAQCQKRIGIKRVKNIGRDQYRYEALSVIQGQIAVTRGAHSA</sequence>
<reference evidence="1 2" key="1">
    <citation type="journal article" date="2019" name="Sci. Rep.">
        <title>Orb-weaving spider Araneus ventricosus genome elucidates the spidroin gene catalogue.</title>
        <authorList>
            <person name="Kono N."/>
            <person name="Nakamura H."/>
            <person name="Ohtoshi R."/>
            <person name="Moran D.A.P."/>
            <person name="Shinohara A."/>
            <person name="Yoshida Y."/>
            <person name="Fujiwara M."/>
            <person name="Mori M."/>
            <person name="Tomita M."/>
            <person name="Arakawa K."/>
        </authorList>
    </citation>
    <scope>NUCLEOTIDE SEQUENCE [LARGE SCALE GENOMIC DNA]</scope>
</reference>
<dbReference type="OrthoDB" id="6435573at2759"/>
<name>A0A4Y2I9L4_ARAVE</name>
<comment type="caution">
    <text evidence="1">The sequence shown here is derived from an EMBL/GenBank/DDBJ whole genome shotgun (WGS) entry which is preliminary data.</text>
</comment>
<gene>
    <name evidence="1" type="ORF">AVEN_29621_1</name>
</gene>
<dbReference type="EMBL" id="BGPR01002467">
    <property type="protein sequence ID" value="GBM73959.1"/>
    <property type="molecule type" value="Genomic_DNA"/>
</dbReference>
<dbReference type="InterPro" id="IPR052709">
    <property type="entry name" value="Transposase-MT_Hybrid"/>
</dbReference>
<dbReference type="Proteomes" id="UP000499080">
    <property type="component" value="Unassembled WGS sequence"/>
</dbReference>
<keyword evidence="2" id="KW-1185">Reference proteome</keyword>